<reference evidence="12 13" key="1">
    <citation type="submission" date="2019-03" db="EMBL/GenBank/DDBJ databases">
        <title>Genomic Encyclopedia of Type Strains, Phase IV (KMG-IV): sequencing the most valuable type-strain genomes for metagenomic binning, comparative biology and taxonomic classification.</title>
        <authorList>
            <person name="Goeker M."/>
        </authorList>
    </citation>
    <scope>NUCLEOTIDE SEQUENCE [LARGE SCALE GENOMIC DNA]</scope>
    <source>
        <strain evidence="12 13">DSM 19377</strain>
    </source>
</reference>
<comment type="catalytic activity">
    <reaction evidence="10">
        <text>ATP + H2O + cellular proteinSide 1 = ADP + phosphate + cellular proteinSide 2.</text>
        <dbReference type="EC" id="7.4.2.8"/>
    </reaction>
</comment>
<keyword evidence="3" id="KW-0963">Cytoplasm</keyword>
<dbReference type="Gene3D" id="3.40.50.12240">
    <property type="match status" value="1"/>
</dbReference>
<feature type="domain" description="AAA+ ATPase" evidence="11">
    <location>
        <begin position="156"/>
        <end position="337"/>
    </location>
</feature>
<dbReference type="GO" id="GO:0005524">
    <property type="term" value="F:ATP binding"/>
    <property type="evidence" value="ECO:0007669"/>
    <property type="project" value="UniProtKB-KW"/>
</dbReference>
<dbReference type="GO" id="GO:0005737">
    <property type="term" value="C:cytoplasm"/>
    <property type="evidence" value="ECO:0007669"/>
    <property type="project" value="UniProtKB-SubCell"/>
</dbReference>
<dbReference type="Pfam" id="PF00006">
    <property type="entry name" value="ATP-synt_ab"/>
    <property type="match status" value="1"/>
</dbReference>
<evidence type="ECO:0000256" key="10">
    <source>
        <dbReference type="ARBA" id="ARBA00034006"/>
    </source>
</evidence>
<keyword evidence="6" id="KW-0653">Protein transport</keyword>
<comment type="caution">
    <text evidence="12">The sequence shown here is derived from an EMBL/GenBank/DDBJ whole genome shotgun (WGS) entry which is preliminary data.</text>
</comment>
<keyword evidence="8" id="KW-0406">Ion transport</keyword>
<keyword evidence="13" id="KW-1185">Reference proteome</keyword>
<dbReference type="CDD" id="cd18114">
    <property type="entry name" value="ATP-synt_flagellum-secretory_path_III_C"/>
    <property type="match status" value="1"/>
</dbReference>
<evidence type="ECO:0000256" key="1">
    <source>
        <dbReference type="ARBA" id="ARBA00004496"/>
    </source>
</evidence>
<dbReference type="EMBL" id="SLXK01000012">
    <property type="protein sequence ID" value="TCP29185.1"/>
    <property type="molecule type" value="Genomic_DNA"/>
</dbReference>
<evidence type="ECO:0000256" key="9">
    <source>
        <dbReference type="ARBA" id="ARBA00023310"/>
    </source>
</evidence>
<keyword evidence="2" id="KW-0813">Transport</keyword>
<dbReference type="RefSeq" id="WP_132746073.1">
    <property type="nucleotide sequence ID" value="NZ_SLXK01000012.1"/>
</dbReference>
<dbReference type="GO" id="GO:0030257">
    <property type="term" value="C:type III protein secretion system complex"/>
    <property type="evidence" value="ECO:0007669"/>
    <property type="project" value="InterPro"/>
</dbReference>
<dbReference type="InterPro" id="IPR000194">
    <property type="entry name" value="ATPase_F1/V1/A1_a/bsu_nucl-bd"/>
</dbReference>
<evidence type="ECO:0000256" key="3">
    <source>
        <dbReference type="ARBA" id="ARBA00022490"/>
    </source>
</evidence>
<sequence length="438" mass="47291">MKAIQLLKRMNTIDTYKRYGKIVRVVGLLIESKGPSTSIGDVCHIHLEKQSCTVKAEVVGFRNEHVLLMPFTTVNHISPGCLVETTGKPLQIKVGTELLGKVCDSLGQPMTGTIFSKGLSAVQAAGMPPNPLSRPRIQEAVELGIRSIDGLLTVGKGQRVGIFAGSGVGKSTLMGMVARHTSADLNVIALIGERGREVKEFLEKGLGPEGLARSIIVVATSDQPALMRIKGALAATAIAEHFRSIGKDVLLMMDSLTRVAMAQREIGLAVGEPPTTKGYPPSVFSLLSQLLERAGTDEFGTITAFYTVLVDGDDLDEPISDTARGILDGHIVLDRELAQKGQYPAVNVLKSVSRVMNSIVTPEHQKAAVKFRTYLSKYMDSEDLIHIGAYKKGTSKDIDDAIHYYPLIQAYLKQGEDEVVTQEDAVRQLIQQFGKGGG</sequence>
<evidence type="ECO:0000313" key="13">
    <source>
        <dbReference type="Proteomes" id="UP000295416"/>
    </source>
</evidence>
<evidence type="ECO:0000256" key="5">
    <source>
        <dbReference type="ARBA" id="ARBA00022840"/>
    </source>
</evidence>
<evidence type="ECO:0000256" key="8">
    <source>
        <dbReference type="ARBA" id="ARBA00023065"/>
    </source>
</evidence>
<dbReference type="AlphaFoldDB" id="A0A4R2P5X7"/>
<dbReference type="CDD" id="cd18117">
    <property type="entry name" value="ATP-synt_flagellum-secretory_path_III_N"/>
    <property type="match status" value="1"/>
</dbReference>
<dbReference type="Pfam" id="PF02874">
    <property type="entry name" value="ATP-synt_ab_N"/>
    <property type="match status" value="1"/>
</dbReference>
<keyword evidence="5" id="KW-0067">ATP-binding</keyword>
<dbReference type="OrthoDB" id="9803053at2"/>
<dbReference type="PROSITE" id="PS00152">
    <property type="entry name" value="ATPASE_ALPHA_BETA"/>
    <property type="match status" value="1"/>
</dbReference>
<comment type="subcellular location">
    <subcellularLocation>
        <location evidence="1">Cytoplasm</location>
    </subcellularLocation>
</comment>
<dbReference type="GO" id="GO:0008564">
    <property type="term" value="F:protein-exporting ATPase activity"/>
    <property type="evidence" value="ECO:0007669"/>
    <property type="project" value="UniProtKB-EC"/>
</dbReference>
<dbReference type="FunFam" id="3.40.50.12240:FF:000002">
    <property type="entry name" value="Flagellum-specific ATP synthase FliI"/>
    <property type="match status" value="1"/>
</dbReference>
<dbReference type="PANTHER" id="PTHR15184">
    <property type="entry name" value="ATP SYNTHASE"/>
    <property type="match status" value="1"/>
</dbReference>
<dbReference type="NCBIfam" id="TIGR01026">
    <property type="entry name" value="fliI_yscN"/>
    <property type="match status" value="1"/>
</dbReference>
<keyword evidence="9" id="KW-0066">ATP synthesis</keyword>
<dbReference type="GO" id="GO:0044780">
    <property type="term" value="P:bacterial-type flagellum assembly"/>
    <property type="evidence" value="ECO:0007669"/>
    <property type="project" value="InterPro"/>
</dbReference>
<dbReference type="Proteomes" id="UP000295416">
    <property type="component" value="Unassembled WGS sequence"/>
</dbReference>
<evidence type="ECO:0000256" key="7">
    <source>
        <dbReference type="ARBA" id="ARBA00022967"/>
    </source>
</evidence>
<dbReference type="InterPro" id="IPR004100">
    <property type="entry name" value="ATPase_F1/V1/A1_a/bsu_N"/>
</dbReference>
<proteinExistence type="predicted"/>
<keyword evidence="4" id="KW-0547">Nucleotide-binding</keyword>
<dbReference type="GO" id="GO:0046933">
    <property type="term" value="F:proton-transporting ATP synthase activity, rotational mechanism"/>
    <property type="evidence" value="ECO:0007669"/>
    <property type="project" value="TreeGrafter"/>
</dbReference>
<keyword evidence="7" id="KW-1278">Translocase</keyword>
<dbReference type="NCBIfam" id="TIGR03497">
    <property type="entry name" value="FliI_clade2"/>
    <property type="match status" value="1"/>
</dbReference>
<organism evidence="12 13">
    <name type="scientific">Scopulibacillus darangshiensis</name>
    <dbReference type="NCBI Taxonomy" id="442528"/>
    <lineage>
        <taxon>Bacteria</taxon>
        <taxon>Bacillati</taxon>
        <taxon>Bacillota</taxon>
        <taxon>Bacilli</taxon>
        <taxon>Bacillales</taxon>
        <taxon>Sporolactobacillaceae</taxon>
        <taxon>Scopulibacillus</taxon>
    </lineage>
</organism>
<protein>
    <submittedName>
        <fullName evidence="12">Flagellum-specific ATP synthase</fullName>
    </submittedName>
</protein>
<dbReference type="InterPro" id="IPR005714">
    <property type="entry name" value="ATPase_T3SS_FliI/YscN"/>
</dbReference>
<dbReference type="GO" id="GO:0016887">
    <property type="term" value="F:ATP hydrolysis activity"/>
    <property type="evidence" value="ECO:0007669"/>
    <property type="project" value="InterPro"/>
</dbReference>
<dbReference type="SMART" id="SM00382">
    <property type="entry name" value="AAA"/>
    <property type="match status" value="1"/>
</dbReference>
<dbReference type="PANTHER" id="PTHR15184:SF9">
    <property type="entry name" value="SPI-1 TYPE 3 SECRETION SYSTEM ATPASE"/>
    <property type="match status" value="1"/>
</dbReference>
<dbReference type="InterPro" id="IPR050053">
    <property type="entry name" value="ATPase_alpha/beta_chains"/>
</dbReference>
<dbReference type="CDD" id="cd01136">
    <property type="entry name" value="ATPase_flagellum-secretory_path_III"/>
    <property type="match status" value="1"/>
</dbReference>
<evidence type="ECO:0000256" key="2">
    <source>
        <dbReference type="ARBA" id="ARBA00022448"/>
    </source>
</evidence>
<evidence type="ECO:0000256" key="6">
    <source>
        <dbReference type="ARBA" id="ARBA00022927"/>
    </source>
</evidence>
<dbReference type="InterPro" id="IPR027417">
    <property type="entry name" value="P-loop_NTPase"/>
</dbReference>
<dbReference type="InterPro" id="IPR003593">
    <property type="entry name" value="AAA+_ATPase"/>
</dbReference>
<dbReference type="InterPro" id="IPR020003">
    <property type="entry name" value="ATPase_a/bsu_AS"/>
</dbReference>
<dbReference type="Pfam" id="PF18269">
    <property type="entry name" value="T3SS_ATPase_C"/>
    <property type="match status" value="1"/>
</dbReference>
<gene>
    <name evidence="12" type="ORF">EV207_112110</name>
</gene>
<evidence type="ECO:0000313" key="12">
    <source>
        <dbReference type="EMBL" id="TCP29185.1"/>
    </source>
</evidence>
<dbReference type="InterPro" id="IPR022425">
    <property type="entry name" value="FliI_clade2"/>
</dbReference>
<dbReference type="InterPro" id="IPR040627">
    <property type="entry name" value="T3SS_ATPase_C"/>
</dbReference>
<name>A0A4R2P5X7_9BACL</name>
<dbReference type="GO" id="GO:0071973">
    <property type="term" value="P:bacterial-type flagellum-dependent cell motility"/>
    <property type="evidence" value="ECO:0007669"/>
    <property type="project" value="InterPro"/>
</dbReference>
<dbReference type="GO" id="GO:0030254">
    <property type="term" value="P:protein secretion by the type III secretion system"/>
    <property type="evidence" value="ECO:0007669"/>
    <property type="project" value="InterPro"/>
</dbReference>
<evidence type="ECO:0000256" key="4">
    <source>
        <dbReference type="ARBA" id="ARBA00022741"/>
    </source>
</evidence>
<evidence type="ECO:0000259" key="11">
    <source>
        <dbReference type="SMART" id="SM00382"/>
    </source>
</evidence>
<accession>A0A4R2P5X7</accession>
<dbReference type="SUPFAM" id="SSF52540">
    <property type="entry name" value="P-loop containing nucleoside triphosphate hydrolases"/>
    <property type="match status" value="1"/>
</dbReference>